<feature type="compositionally biased region" description="Gly residues" evidence="1">
    <location>
        <begin position="160"/>
        <end position="178"/>
    </location>
</feature>
<reference evidence="3 4" key="1">
    <citation type="journal article" date="2013" name="BMC Genomics">
        <title>Reconstruction of the lipid metabolism for the microalga Monoraphidium neglectum from its genome sequence reveals characteristics suitable for biofuel production.</title>
        <authorList>
            <person name="Bogen C."/>
            <person name="Al-Dilaimi A."/>
            <person name="Albersmeier A."/>
            <person name="Wichmann J."/>
            <person name="Grundmann M."/>
            <person name="Rupp O."/>
            <person name="Lauersen K.J."/>
            <person name="Blifernez-Klassen O."/>
            <person name="Kalinowski J."/>
            <person name="Goesmann A."/>
            <person name="Mussgnug J.H."/>
            <person name="Kruse O."/>
        </authorList>
    </citation>
    <scope>NUCLEOTIDE SEQUENCE [LARGE SCALE GENOMIC DNA]</scope>
    <source>
        <strain evidence="3 4">SAG 48.87</strain>
    </source>
</reference>
<dbReference type="OrthoDB" id="548296at2759"/>
<gene>
    <name evidence="3" type="ORF">MNEG_13634</name>
</gene>
<proteinExistence type="predicted"/>
<evidence type="ECO:0000256" key="1">
    <source>
        <dbReference type="SAM" id="MobiDB-lite"/>
    </source>
</evidence>
<keyword evidence="4" id="KW-1185">Reference proteome</keyword>
<dbReference type="SUPFAM" id="SSF53474">
    <property type="entry name" value="alpha/beta-Hydrolases"/>
    <property type="match status" value="2"/>
</dbReference>
<feature type="region of interest" description="Disordered" evidence="1">
    <location>
        <begin position="158"/>
        <end position="178"/>
    </location>
</feature>
<dbReference type="STRING" id="145388.A0A0D2KEP8"/>
<dbReference type="EMBL" id="KK104169">
    <property type="protein sequence ID" value="KIY94328.1"/>
    <property type="molecule type" value="Genomic_DNA"/>
</dbReference>
<evidence type="ECO:0000259" key="2">
    <source>
        <dbReference type="Pfam" id="PF00975"/>
    </source>
</evidence>
<feature type="region of interest" description="Disordered" evidence="1">
    <location>
        <begin position="227"/>
        <end position="254"/>
    </location>
</feature>
<dbReference type="InterPro" id="IPR001031">
    <property type="entry name" value="Thioesterase"/>
</dbReference>
<accession>A0A0D2KEP8</accession>
<feature type="domain" description="Thioesterase" evidence="2">
    <location>
        <begin position="295"/>
        <end position="363"/>
    </location>
</feature>
<dbReference type="AlphaFoldDB" id="A0A0D2KEP8"/>
<dbReference type="InterPro" id="IPR029058">
    <property type="entry name" value="AB_hydrolase_fold"/>
</dbReference>
<sequence length="642" mass="67850">MAHPRESEEWRGMTMRQRYEFFAPIWRVMRDDNMSADDVAEQVAYVALAVKQGSQVSDMRHHTFSGRLRGAQVVYFRANSAGACNYFNDSRYWRYSHGTTWAELCDDLTVVDVPGDHFSLLRQDAPDMEPMVAMLKLKLGAFGWAEAVRRERRAARSVASGGGAAGAGGAGGGGGGGGGGEMAAELSDYLGRMGVDADIRQRLASALPVADLQQLALASGGGAPLRPGTLVRPLSRPSPPLGVSTPESRASATSAGAQAARIGSDPGLLPLIVVPGADATLPDLAEALGQLPRSCYALDLPPRRHLARLRTVPALAAVLVQALREAAPPGPWVVAGVGLGGAVAHELAVQLQRAGERVPVLLLVEDGGLRAAADMSDQPYFRLYHLLQAWRPDLDLAAFCHEARMLGAQPAGYERQLDAVLALMPAGMDRADWEELVGDRLQRTARGGHQWEEVLSSWAALHAFALRCLRTHNAAAAAAAASAAPPPGAPSDAGAADDVTADVIGGPMVPLPPLEGVLLDLFALEGDPEAQLDYLAQYRPPSVTPGDWDRGVSQVVTHVAYLRAITRAHAPDGLLPHTAHAVLHGASHRSVRDLVVDGGAAGALRPVAPLLVPLHMVGACGRRPARCVLRTDNVLMSLYSGP</sequence>
<dbReference type="Proteomes" id="UP000054498">
    <property type="component" value="Unassembled WGS sequence"/>
</dbReference>
<dbReference type="KEGG" id="mng:MNEG_13634"/>
<dbReference type="GeneID" id="25731116"/>
<protein>
    <submittedName>
        <fullName evidence="3">Type I polyketide synthase</fullName>
    </submittedName>
</protein>
<dbReference type="Pfam" id="PF00975">
    <property type="entry name" value="Thioesterase"/>
    <property type="match status" value="1"/>
</dbReference>
<dbReference type="RefSeq" id="XP_013893348.1">
    <property type="nucleotide sequence ID" value="XM_014037894.1"/>
</dbReference>
<evidence type="ECO:0000313" key="3">
    <source>
        <dbReference type="EMBL" id="KIY94328.1"/>
    </source>
</evidence>
<dbReference type="Gene3D" id="3.40.50.1820">
    <property type="entry name" value="alpha/beta hydrolase"/>
    <property type="match status" value="2"/>
</dbReference>
<evidence type="ECO:0000313" key="4">
    <source>
        <dbReference type="Proteomes" id="UP000054498"/>
    </source>
</evidence>
<name>A0A0D2KEP8_9CHLO</name>
<organism evidence="3 4">
    <name type="scientific">Monoraphidium neglectum</name>
    <dbReference type="NCBI Taxonomy" id="145388"/>
    <lineage>
        <taxon>Eukaryota</taxon>
        <taxon>Viridiplantae</taxon>
        <taxon>Chlorophyta</taxon>
        <taxon>core chlorophytes</taxon>
        <taxon>Chlorophyceae</taxon>
        <taxon>CS clade</taxon>
        <taxon>Sphaeropleales</taxon>
        <taxon>Selenastraceae</taxon>
        <taxon>Monoraphidium</taxon>
    </lineage>
</organism>